<feature type="transmembrane region" description="Helical" evidence="1">
    <location>
        <begin position="208"/>
        <end position="234"/>
    </location>
</feature>
<feature type="transmembrane region" description="Helical" evidence="1">
    <location>
        <begin position="66"/>
        <end position="86"/>
    </location>
</feature>
<dbReference type="PANTHER" id="PTHR40076:SF1">
    <property type="entry name" value="MEMBRANE PROTEIN"/>
    <property type="match status" value="1"/>
</dbReference>
<accession>A0A2M8Z2L5</accession>
<proteinExistence type="predicted"/>
<dbReference type="RefSeq" id="WP_100304287.1">
    <property type="nucleotide sequence ID" value="NZ_PGET01000001.1"/>
</dbReference>
<dbReference type="OrthoDB" id="9784844at2"/>
<evidence type="ECO:0000313" key="3">
    <source>
        <dbReference type="Proteomes" id="UP000231092"/>
    </source>
</evidence>
<feature type="transmembrane region" description="Helical" evidence="1">
    <location>
        <begin position="152"/>
        <end position="175"/>
    </location>
</feature>
<feature type="transmembrane region" description="Helical" evidence="1">
    <location>
        <begin position="120"/>
        <end position="146"/>
    </location>
</feature>
<evidence type="ECO:0000313" key="2">
    <source>
        <dbReference type="EMBL" id="PJJ27681.1"/>
    </source>
</evidence>
<dbReference type="AlphaFoldDB" id="A0A2M8Z2L5"/>
<sequence length="275" mass="30817">MKTSSSELKSRAKRSLKGRYGLCIGIQFIEGAILLAITLVYILTSFSMGLVRDPFINGGSVTTGNVILKAGVYISFLIILSVYGLLKPGVLKIYMDICNGNAAKLSDLLFAFQNKPHRFLGLYFINLFIGFAWGIPYFVVLIVAVITDFIPVMVVLLVLTYLLLLIGNIITMLYLSQSMFLLIESPDQRVFGSLKESAAMMKGNKGGYFYLFISFIGMVVLGYCSMGIGLLWIVPYIQATMTEYYLDLKERLSRNSHGRGEEVSFESMWSQENQW</sequence>
<keyword evidence="1" id="KW-0472">Membrane</keyword>
<organism evidence="2 3">
    <name type="scientific">[Clostridium] celerecrescens 18A</name>
    <dbReference type="NCBI Taxonomy" id="1286362"/>
    <lineage>
        <taxon>Bacteria</taxon>
        <taxon>Bacillati</taxon>
        <taxon>Bacillota</taxon>
        <taxon>Clostridia</taxon>
        <taxon>Lachnospirales</taxon>
        <taxon>Lachnospiraceae</taxon>
        <taxon>Lacrimispora</taxon>
    </lineage>
</organism>
<gene>
    <name evidence="2" type="ORF">H171_1151</name>
</gene>
<evidence type="ECO:0000256" key="1">
    <source>
        <dbReference type="SAM" id="Phobius"/>
    </source>
</evidence>
<dbReference type="Proteomes" id="UP000231092">
    <property type="component" value="Unassembled WGS sequence"/>
</dbReference>
<dbReference type="EMBL" id="PGET01000001">
    <property type="protein sequence ID" value="PJJ27681.1"/>
    <property type="molecule type" value="Genomic_DNA"/>
</dbReference>
<protein>
    <submittedName>
        <fullName evidence="2">Putative membrane protein</fullName>
    </submittedName>
</protein>
<feature type="transmembrane region" description="Helical" evidence="1">
    <location>
        <begin position="20"/>
        <end position="46"/>
    </location>
</feature>
<dbReference type="InterPro" id="IPR010380">
    <property type="entry name" value="DUF975"/>
</dbReference>
<dbReference type="Pfam" id="PF06161">
    <property type="entry name" value="DUF975"/>
    <property type="match status" value="1"/>
</dbReference>
<dbReference type="PANTHER" id="PTHR40076">
    <property type="entry name" value="MEMBRANE PROTEIN-RELATED"/>
    <property type="match status" value="1"/>
</dbReference>
<comment type="caution">
    <text evidence="2">The sequence shown here is derived from an EMBL/GenBank/DDBJ whole genome shotgun (WGS) entry which is preliminary data.</text>
</comment>
<keyword evidence="1" id="KW-0812">Transmembrane</keyword>
<reference evidence="2 3" key="1">
    <citation type="submission" date="2017-11" db="EMBL/GenBank/DDBJ databases">
        <title>Understudied soil microbes with underappreciated capabilities: Untangling the Clostridium saccharolyticum group.</title>
        <authorList>
            <person name="Leschine S."/>
        </authorList>
    </citation>
    <scope>NUCLEOTIDE SEQUENCE [LARGE SCALE GENOMIC DNA]</scope>
    <source>
        <strain evidence="2 3">18A</strain>
    </source>
</reference>
<keyword evidence="1" id="KW-1133">Transmembrane helix</keyword>
<name>A0A2M8Z2L5_9FIRM</name>